<dbReference type="Pfam" id="PF00005">
    <property type="entry name" value="ABC_tran"/>
    <property type="match status" value="1"/>
</dbReference>
<feature type="domain" description="AAA+ ATPase" evidence="6">
    <location>
        <begin position="46"/>
        <end position="156"/>
    </location>
</feature>
<evidence type="ECO:0000256" key="3">
    <source>
        <dbReference type="ARBA" id="ARBA00022840"/>
    </source>
</evidence>
<evidence type="ECO:0000259" key="6">
    <source>
        <dbReference type="SMART" id="SM00382"/>
    </source>
</evidence>
<dbReference type="SUPFAM" id="SSF52540">
    <property type="entry name" value="P-loop containing nucleoside triphosphate hydrolases"/>
    <property type="match status" value="1"/>
</dbReference>
<dbReference type="Gene3D" id="3.40.50.300">
    <property type="entry name" value="P-loop containing nucleotide triphosphate hydrolases"/>
    <property type="match status" value="1"/>
</dbReference>
<dbReference type="AlphaFoldDB" id="A0ABD5SVD3"/>
<keyword evidence="3 7" id="KW-0067">ATP-binding</keyword>
<evidence type="ECO:0000313" key="7">
    <source>
        <dbReference type="EMBL" id="MFC6769276.1"/>
    </source>
</evidence>
<dbReference type="SMART" id="SM00382">
    <property type="entry name" value="AAA"/>
    <property type="match status" value="1"/>
</dbReference>
<keyword evidence="1" id="KW-0813">Transport</keyword>
<dbReference type="GO" id="GO:0005524">
    <property type="term" value="F:ATP binding"/>
    <property type="evidence" value="ECO:0007669"/>
    <property type="project" value="UniProtKB-KW"/>
</dbReference>
<dbReference type="PANTHER" id="PTHR42794:SF1">
    <property type="entry name" value="HEMIN IMPORT ATP-BINDING PROTEIN HMUV"/>
    <property type="match status" value="1"/>
</dbReference>
<dbReference type="RefSeq" id="WP_273741951.1">
    <property type="nucleotide sequence ID" value="NZ_JAQIVI010000713.1"/>
</dbReference>
<feature type="compositionally biased region" description="Basic and acidic residues" evidence="5">
    <location>
        <begin position="1"/>
        <end position="10"/>
    </location>
</feature>
<dbReference type="Proteomes" id="UP001596383">
    <property type="component" value="Unassembled WGS sequence"/>
</dbReference>
<gene>
    <name evidence="7" type="ORF">ACFQE6_30900</name>
</gene>
<feature type="non-terminal residue" evidence="7">
    <location>
        <position position="160"/>
    </location>
</feature>
<dbReference type="InterPro" id="IPR003593">
    <property type="entry name" value="AAA+_ATPase"/>
</dbReference>
<protein>
    <submittedName>
        <fullName evidence="7">ABC transporter ATP-binding protein</fullName>
    </submittedName>
</protein>
<evidence type="ECO:0000256" key="4">
    <source>
        <dbReference type="ARBA" id="ARBA00022967"/>
    </source>
</evidence>
<dbReference type="PANTHER" id="PTHR42794">
    <property type="entry name" value="HEMIN IMPORT ATP-BINDING PROTEIN HMUV"/>
    <property type="match status" value="1"/>
</dbReference>
<dbReference type="InterPro" id="IPR027417">
    <property type="entry name" value="P-loop_NTPase"/>
</dbReference>
<dbReference type="InterPro" id="IPR003439">
    <property type="entry name" value="ABC_transporter-like_ATP-bd"/>
</dbReference>
<feature type="region of interest" description="Disordered" evidence="5">
    <location>
        <begin position="1"/>
        <end position="23"/>
    </location>
</feature>
<name>A0ABD5SVD3_9EURY</name>
<keyword evidence="8" id="KW-1185">Reference proteome</keyword>
<evidence type="ECO:0000256" key="5">
    <source>
        <dbReference type="SAM" id="MobiDB-lite"/>
    </source>
</evidence>
<evidence type="ECO:0000313" key="8">
    <source>
        <dbReference type="Proteomes" id="UP001596383"/>
    </source>
</evidence>
<reference evidence="7 8" key="1">
    <citation type="journal article" date="2019" name="Int. J. Syst. Evol. Microbiol.">
        <title>The Global Catalogue of Microorganisms (GCM) 10K type strain sequencing project: providing services to taxonomists for standard genome sequencing and annotation.</title>
        <authorList>
            <consortium name="The Broad Institute Genomics Platform"/>
            <consortium name="The Broad Institute Genome Sequencing Center for Infectious Disease"/>
            <person name="Wu L."/>
            <person name="Ma J."/>
        </authorList>
    </citation>
    <scope>NUCLEOTIDE SEQUENCE [LARGE SCALE GENOMIC DNA]</scope>
    <source>
        <strain evidence="7 8">LMG 29247</strain>
    </source>
</reference>
<keyword evidence="2" id="KW-0547">Nucleotide-binding</keyword>
<evidence type="ECO:0000256" key="2">
    <source>
        <dbReference type="ARBA" id="ARBA00022741"/>
    </source>
</evidence>
<comment type="caution">
    <text evidence="7">The sequence shown here is derived from an EMBL/GenBank/DDBJ whole genome shotgun (WGS) entry which is preliminary data.</text>
</comment>
<accession>A0ABD5SVD3</accession>
<proteinExistence type="predicted"/>
<organism evidence="7 8">
    <name type="scientific">Natrinema soli</name>
    <dbReference type="NCBI Taxonomy" id="1930624"/>
    <lineage>
        <taxon>Archaea</taxon>
        <taxon>Methanobacteriati</taxon>
        <taxon>Methanobacteriota</taxon>
        <taxon>Stenosarchaea group</taxon>
        <taxon>Halobacteria</taxon>
        <taxon>Halobacteriales</taxon>
        <taxon>Natrialbaceae</taxon>
        <taxon>Natrinema</taxon>
    </lineage>
</organism>
<dbReference type="EMBL" id="JBHSWV010000713">
    <property type="protein sequence ID" value="MFC6769276.1"/>
    <property type="molecule type" value="Genomic_DNA"/>
</dbReference>
<sequence>MSEPDRRSDEWESDSSPDPATVTVEDCSLSFGDLEVLQDVSFTVKPGEFVGFVGPNGAGKTTLLRAISGALKPDSGTVSIGGADIHELSSRASSRLVSVVPQDTTLSFSFPVRDVVEMGRHPHRSRFSSATPEDRAAVDRALERTRTAELADRPIDEVSG</sequence>
<keyword evidence="4" id="KW-1278">Translocase</keyword>
<evidence type="ECO:0000256" key="1">
    <source>
        <dbReference type="ARBA" id="ARBA00022448"/>
    </source>
</evidence>